<dbReference type="OrthoDB" id="62952at2759"/>
<protein>
    <recommendedName>
        <fullName evidence="1">DUF7730 domain-containing protein</fullName>
    </recommendedName>
</protein>
<evidence type="ECO:0000313" key="3">
    <source>
        <dbReference type="Proteomes" id="UP000799438"/>
    </source>
</evidence>
<dbReference type="PANTHER" id="PTHR42085:SF1">
    <property type="entry name" value="F-BOX DOMAIN-CONTAINING PROTEIN"/>
    <property type="match status" value="1"/>
</dbReference>
<dbReference type="InterPro" id="IPR038883">
    <property type="entry name" value="AN11006-like"/>
</dbReference>
<dbReference type="PANTHER" id="PTHR42085">
    <property type="entry name" value="F-BOX DOMAIN-CONTAINING PROTEIN"/>
    <property type="match status" value="1"/>
</dbReference>
<name>A0A6A6B2N1_9PEZI</name>
<organism evidence="2 3">
    <name type="scientific">Aplosporella prunicola CBS 121167</name>
    <dbReference type="NCBI Taxonomy" id="1176127"/>
    <lineage>
        <taxon>Eukaryota</taxon>
        <taxon>Fungi</taxon>
        <taxon>Dikarya</taxon>
        <taxon>Ascomycota</taxon>
        <taxon>Pezizomycotina</taxon>
        <taxon>Dothideomycetes</taxon>
        <taxon>Dothideomycetes incertae sedis</taxon>
        <taxon>Botryosphaeriales</taxon>
        <taxon>Aplosporellaceae</taxon>
        <taxon>Aplosporella</taxon>
    </lineage>
</organism>
<accession>A0A6A6B2N1</accession>
<proteinExistence type="predicted"/>
<dbReference type="AlphaFoldDB" id="A0A6A6B2N1"/>
<dbReference type="Proteomes" id="UP000799438">
    <property type="component" value="Unassembled WGS sequence"/>
</dbReference>
<keyword evidence="3" id="KW-1185">Reference proteome</keyword>
<dbReference type="GeneID" id="54299940"/>
<evidence type="ECO:0000313" key="2">
    <source>
        <dbReference type="EMBL" id="KAF2138076.1"/>
    </source>
</evidence>
<evidence type="ECO:0000259" key="1">
    <source>
        <dbReference type="Pfam" id="PF24864"/>
    </source>
</evidence>
<dbReference type="Pfam" id="PF24864">
    <property type="entry name" value="DUF7730"/>
    <property type="match status" value="1"/>
</dbReference>
<sequence>MATMADPLPSALHRLSPDLRDRIYELVLQHSAAVWWPPSSSPAPGNAIALLTTSRTMHAEAAPVLYAANRFMFAHPSDANMFVHTTSPLYSRCITNICLRIRDRDVRLWSTYLGSTSSYRSLQHDFPRLKTLWIFFRSNFWSPRANDLFESFYRWRDDPAMREICLNLEGRVPENADIRLVCVHRVPRAHIDSLVQNVSELTVNKFGTGEARTQFRRLFGVNIALELTPADPTLAV</sequence>
<dbReference type="EMBL" id="ML995498">
    <property type="protein sequence ID" value="KAF2138076.1"/>
    <property type="molecule type" value="Genomic_DNA"/>
</dbReference>
<gene>
    <name evidence="2" type="ORF">K452DRAFT_301449</name>
</gene>
<reference evidence="2" key="1">
    <citation type="journal article" date="2020" name="Stud. Mycol.">
        <title>101 Dothideomycetes genomes: a test case for predicting lifestyles and emergence of pathogens.</title>
        <authorList>
            <person name="Haridas S."/>
            <person name="Albert R."/>
            <person name="Binder M."/>
            <person name="Bloem J."/>
            <person name="Labutti K."/>
            <person name="Salamov A."/>
            <person name="Andreopoulos B."/>
            <person name="Baker S."/>
            <person name="Barry K."/>
            <person name="Bills G."/>
            <person name="Bluhm B."/>
            <person name="Cannon C."/>
            <person name="Castanera R."/>
            <person name="Culley D."/>
            <person name="Daum C."/>
            <person name="Ezra D."/>
            <person name="Gonzalez J."/>
            <person name="Henrissat B."/>
            <person name="Kuo A."/>
            <person name="Liang C."/>
            <person name="Lipzen A."/>
            <person name="Lutzoni F."/>
            <person name="Magnuson J."/>
            <person name="Mondo S."/>
            <person name="Nolan M."/>
            <person name="Ohm R."/>
            <person name="Pangilinan J."/>
            <person name="Park H.-J."/>
            <person name="Ramirez L."/>
            <person name="Alfaro M."/>
            <person name="Sun H."/>
            <person name="Tritt A."/>
            <person name="Yoshinaga Y."/>
            <person name="Zwiers L.-H."/>
            <person name="Turgeon B."/>
            <person name="Goodwin S."/>
            <person name="Spatafora J."/>
            <person name="Crous P."/>
            <person name="Grigoriev I."/>
        </authorList>
    </citation>
    <scope>NUCLEOTIDE SEQUENCE</scope>
    <source>
        <strain evidence="2">CBS 121167</strain>
    </source>
</reference>
<feature type="domain" description="DUF7730" evidence="1">
    <location>
        <begin position="43"/>
        <end position="120"/>
    </location>
</feature>
<dbReference type="InterPro" id="IPR056632">
    <property type="entry name" value="DUF7730"/>
</dbReference>
<dbReference type="RefSeq" id="XP_033393789.1">
    <property type="nucleotide sequence ID" value="XM_033542443.1"/>
</dbReference>